<sequence>MSVKAKSAVASASAILVALGGTSAVAVPADDPSPQEIFEEAAPATVHVIGNSALGSGFVYDAEQGLILTNAHVVEGQSALKVVIDNKEPVAVRLLGSDPCEDLAVVKLTAPQKDLKELDFGDSGDLKAADTVTALGYPTSLGDYATQKPVYTSGSVQSPDVSADPSVSYPHLPATIQHSATLNHGNSGGPLLDSDGKVVGINTLGNAEASGQYYSIAGDHAKPLLAGLVSGDRKNDPGWELTSLEDAGLSSADNFADPEDQQYILDMQSKLLDKGVTGLFVMSTATNSAADKAKLEEGDVITSVKDAPVRTVGDLCDVLQSAAPGEKLPLEGFYTYNAATPDYSFGEAWSTDLTLPGK</sequence>
<dbReference type="Gene3D" id="2.30.42.10">
    <property type="match status" value="1"/>
</dbReference>
<keyword evidence="3" id="KW-0732">Signal</keyword>
<dbReference type="EMBL" id="AEJB01000457">
    <property type="protein sequence ID" value="ELP64386.1"/>
    <property type="molecule type" value="Genomic_DNA"/>
</dbReference>
<dbReference type="PATRIC" id="fig|698760.3.peg.6730"/>
<evidence type="ECO:0000259" key="4">
    <source>
        <dbReference type="Pfam" id="PF17820"/>
    </source>
</evidence>
<reference evidence="5 6" key="1">
    <citation type="journal article" date="2011" name="Plasmid">
        <title>Streptomyces turgidiscabies Car8 contains a modular pathogenicity island that shares virulence genes with other actinobacterial plant pathogens.</title>
        <authorList>
            <person name="Huguet-Tapia J.C."/>
            <person name="Badger J.H."/>
            <person name="Loria R."/>
            <person name="Pettis G.S."/>
        </authorList>
    </citation>
    <scope>NUCLEOTIDE SEQUENCE [LARGE SCALE GENOMIC DNA]</scope>
    <source>
        <strain evidence="5 6">Car8</strain>
    </source>
</reference>
<name>L7F070_STRT8</name>
<evidence type="ECO:0000313" key="6">
    <source>
        <dbReference type="Proteomes" id="UP000010931"/>
    </source>
</evidence>
<dbReference type="InterPro" id="IPR051201">
    <property type="entry name" value="Chloro_Bact_Ser_Proteases"/>
</dbReference>
<dbReference type="InterPro" id="IPR001940">
    <property type="entry name" value="Peptidase_S1C"/>
</dbReference>
<evidence type="ECO:0000256" key="3">
    <source>
        <dbReference type="SAM" id="SignalP"/>
    </source>
</evidence>
<feature type="signal peptide" evidence="3">
    <location>
        <begin position="1"/>
        <end position="26"/>
    </location>
</feature>
<dbReference type="SUPFAM" id="SSF50494">
    <property type="entry name" value="Trypsin-like serine proteases"/>
    <property type="match status" value="1"/>
</dbReference>
<dbReference type="PRINTS" id="PR00834">
    <property type="entry name" value="PROTEASES2C"/>
</dbReference>
<dbReference type="PANTHER" id="PTHR43343:SF3">
    <property type="entry name" value="PROTEASE DO-LIKE 8, CHLOROPLASTIC"/>
    <property type="match status" value="1"/>
</dbReference>
<gene>
    <name evidence="5" type="ORF">STRTUCAR8_09487</name>
</gene>
<evidence type="ECO:0000256" key="2">
    <source>
        <dbReference type="ARBA" id="ARBA00022801"/>
    </source>
</evidence>
<dbReference type="Gene3D" id="2.40.10.120">
    <property type="match status" value="1"/>
</dbReference>
<organism evidence="5 6">
    <name type="scientific">Streptomyces turgidiscabies (strain Car8)</name>
    <dbReference type="NCBI Taxonomy" id="698760"/>
    <lineage>
        <taxon>Bacteria</taxon>
        <taxon>Bacillati</taxon>
        <taxon>Actinomycetota</taxon>
        <taxon>Actinomycetes</taxon>
        <taxon>Kitasatosporales</taxon>
        <taxon>Streptomycetaceae</taxon>
        <taxon>Streptomyces</taxon>
    </lineage>
</organism>
<keyword evidence="1" id="KW-0645">Protease</keyword>
<keyword evidence="2" id="KW-0378">Hydrolase</keyword>
<dbReference type="InterPro" id="IPR036034">
    <property type="entry name" value="PDZ_sf"/>
</dbReference>
<dbReference type="Proteomes" id="UP000010931">
    <property type="component" value="Unassembled WGS sequence"/>
</dbReference>
<dbReference type="RefSeq" id="WP_006380592.1">
    <property type="nucleotide sequence ID" value="NZ_AEJB01000457.1"/>
</dbReference>
<protein>
    <submittedName>
        <fullName evidence="5">Trypsin</fullName>
    </submittedName>
</protein>
<dbReference type="GeneID" id="97399036"/>
<dbReference type="Pfam" id="PF17820">
    <property type="entry name" value="PDZ_6"/>
    <property type="match status" value="1"/>
</dbReference>
<dbReference type="SUPFAM" id="SSF50156">
    <property type="entry name" value="PDZ domain-like"/>
    <property type="match status" value="1"/>
</dbReference>
<dbReference type="PANTHER" id="PTHR43343">
    <property type="entry name" value="PEPTIDASE S12"/>
    <property type="match status" value="1"/>
</dbReference>
<keyword evidence="6" id="KW-1185">Reference proteome</keyword>
<dbReference type="InterPro" id="IPR009003">
    <property type="entry name" value="Peptidase_S1_PA"/>
</dbReference>
<dbReference type="GO" id="GO:0006508">
    <property type="term" value="P:proteolysis"/>
    <property type="evidence" value="ECO:0007669"/>
    <property type="project" value="UniProtKB-KW"/>
</dbReference>
<proteinExistence type="predicted"/>
<evidence type="ECO:0000256" key="1">
    <source>
        <dbReference type="ARBA" id="ARBA00022670"/>
    </source>
</evidence>
<dbReference type="Pfam" id="PF13365">
    <property type="entry name" value="Trypsin_2"/>
    <property type="match status" value="1"/>
</dbReference>
<evidence type="ECO:0000313" key="5">
    <source>
        <dbReference type="EMBL" id="ELP64386.1"/>
    </source>
</evidence>
<dbReference type="InterPro" id="IPR041489">
    <property type="entry name" value="PDZ_6"/>
</dbReference>
<feature type="domain" description="PDZ" evidence="4">
    <location>
        <begin position="281"/>
        <end position="329"/>
    </location>
</feature>
<dbReference type="GO" id="GO:0004252">
    <property type="term" value="F:serine-type endopeptidase activity"/>
    <property type="evidence" value="ECO:0007669"/>
    <property type="project" value="InterPro"/>
</dbReference>
<accession>L7F070</accession>
<feature type="chain" id="PRO_5003972846" evidence="3">
    <location>
        <begin position="27"/>
        <end position="358"/>
    </location>
</feature>
<dbReference type="AlphaFoldDB" id="L7F070"/>
<dbReference type="STRING" id="85558.T45_03836"/>
<comment type="caution">
    <text evidence="5">The sequence shown here is derived from an EMBL/GenBank/DDBJ whole genome shotgun (WGS) entry which is preliminary data.</text>
</comment>